<name>A0A0A8Z4T1_ARUDO</name>
<reference evidence="2" key="1">
    <citation type="submission" date="2014-09" db="EMBL/GenBank/DDBJ databases">
        <authorList>
            <person name="Magalhaes I.L.F."/>
            <person name="Oliveira U."/>
            <person name="Santos F.R."/>
            <person name="Vidigal T.H.D.A."/>
            <person name="Brescovit A.D."/>
            <person name="Santos A.J."/>
        </authorList>
    </citation>
    <scope>NUCLEOTIDE SEQUENCE</scope>
    <source>
        <tissue evidence="2">Shoot tissue taken approximately 20 cm above the soil surface</tissue>
    </source>
</reference>
<proteinExistence type="predicted"/>
<feature type="region of interest" description="Disordered" evidence="1">
    <location>
        <begin position="1"/>
        <end position="20"/>
    </location>
</feature>
<organism evidence="2">
    <name type="scientific">Arundo donax</name>
    <name type="common">Giant reed</name>
    <name type="synonym">Donax arundinaceus</name>
    <dbReference type="NCBI Taxonomy" id="35708"/>
    <lineage>
        <taxon>Eukaryota</taxon>
        <taxon>Viridiplantae</taxon>
        <taxon>Streptophyta</taxon>
        <taxon>Embryophyta</taxon>
        <taxon>Tracheophyta</taxon>
        <taxon>Spermatophyta</taxon>
        <taxon>Magnoliopsida</taxon>
        <taxon>Liliopsida</taxon>
        <taxon>Poales</taxon>
        <taxon>Poaceae</taxon>
        <taxon>PACMAD clade</taxon>
        <taxon>Arundinoideae</taxon>
        <taxon>Arundineae</taxon>
        <taxon>Arundo</taxon>
    </lineage>
</organism>
<protein>
    <submittedName>
        <fullName evidence="2">Uncharacterized protein</fullName>
    </submittedName>
</protein>
<evidence type="ECO:0000313" key="2">
    <source>
        <dbReference type="EMBL" id="JAD31750.1"/>
    </source>
</evidence>
<dbReference type="AlphaFoldDB" id="A0A0A8Z4T1"/>
<sequence length="20" mass="2188">MNKALCSSSLSSTNRISLQF</sequence>
<evidence type="ECO:0000256" key="1">
    <source>
        <dbReference type="SAM" id="MobiDB-lite"/>
    </source>
</evidence>
<dbReference type="EMBL" id="GBRH01266145">
    <property type="protein sequence ID" value="JAD31750.1"/>
    <property type="molecule type" value="Transcribed_RNA"/>
</dbReference>
<reference evidence="2" key="2">
    <citation type="journal article" date="2015" name="Data Brief">
        <title>Shoot transcriptome of the giant reed, Arundo donax.</title>
        <authorList>
            <person name="Barrero R.A."/>
            <person name="Guerrero F.D."/>
            <person name="Moolhuijzen P."/>
            <person name="Goolsby J.A."/>
            <person name="Tidwell J."/>
            <person name="Bellgard S.E."/>
            <person name="Bellgard M.I."/>
        </authorList>
    </citation>
    <scope>NUCLEOTIDE SEQUENCE</scope>
    <source>
        <tissue evidence="2">Shoot tissue taken approximately 20 cm above the soil surface</tissue>
    </source>
</reference>
<accession>A0A0A8Z4T1</accession>